<sequence>MAKKFLLAPLTQAERAQQIQQVNQIFPPEEPRAEAPSPAGDSQQELATTTYTRSFLHHGMPCEVSCEINSTCNVLAFVNGQAVYSRYQVYKAELEGYLVTAMKLVEVEAERRHPLGAEVDATQRMLLRLGFVKQENTV</sequence>
<dbReference type="RefSeq" id="WP_111631452.1">
    <property type="nucleotide sequence ID" value="NZ_QLMC01000012.1"/>
</dbReference>
<reference evidence="1 2" key="1">
    <citation type="submission" date="2018-06" db="EMBL/GenBank/DDBJ databases">
        <title>Genomic Encyclopedia of Archaeal and Bacterial Type Strains, Phase II (KMG-II): from individual species to whole genera.</title>
        <authorList>
            <person name="Goeker M."/>
        </authorList>
    </citation>
    <scope>NUCLEOTIDE SEQUENCE [LARGE SCALE GENOMIC DNA]</scope>
    <source>
        <strain evidence="1 2">DSM 21851</strain>
    </source>
</reference>
<dbReference type="EMBL" id="QLMC01000012">
    <property type="protein sequence ID" value="RAJ90821.1"/>
    <property type="molecule type" value="Genomic_DNA"/>
</dbReference>
<evidence type="ECO:0000313" key="1">
    <source>
        <dbReference type="EMBL" id="RAJ90821.1"/>
    </source>
</evidence>
<protein>
    <submittedName>
        <fullName evidence="1">Uncharacterized protein</fullName>
    </submittedName>
</protein>
<name>A0A327WL07_LARAB</name>
<dbReference type="AlphaFoldDB" id="A0A327WL07"/>
<keyword evidence="2" id="KW-1185">Reference proteome</keyword>
<dbReference type="Proteomes" id="UP000248790">
    <property type="component" value="Unassembled WGS sequence"/>
</dbReference>
<comment type="caution">
    <text evidence="1">The sequence shown here is derived from an EMBL/GenBank/DDBJ whole genome shotgun (WGS) entry which is preliminary data.</text>
</comment>
<gene>
    <name evidence="1" type="ORF">LX87_05450</name>
</gene>
<proteinExistence type="predicted"/>
<dbReference type="OrthoDB" id="965480at2"/>
<organism evidence="1 2">
    <name type="scientific">Larkinella arboricola</name>
    <dbReference type="NCBI Taxonomy" id="643671"/>
    <lineage>
        <taxon>Bacteria</taxon>
        <taxon>Pseudomonadati</taxon>
        <taxon>Bacteroidota</taxon>
        <taxon>Cytophagia</taxon>
        <taxon>Cytophagales</taxon>
        <taxon>Spirosomataceae</taxon>
        <taxon>Larkinella</taxon>
    </lineage>
</organism>
<accession>A0A327WL07</accession>
<evidence type="ECO:0000313" key="2">
    <source>
        <dbReference type="Proteomes" id="UP000248790"/>
    </source>
</evidence>